<protein>
    <submittedName>
        <fullName evidence="2">Uncharacterized protein</fullName>
    </submittedName>
</protein>
<sequence>MLHNGAGQGHRRWREGLDTAANPCKATPSQRPLSDPFHVPCDGVRQTRQVWSDTSATAANRHLLLCIVEEVPGTGNAIGAPAEQEACEGETLQTA</sequence>
<gene>
    <name evidence="2" type="ORF">MAGR_59620</name>
</gene>
<dbReference type="Proteomes" id="UP000465302">
    <property type="component" value="Unassembled WGS sequence"/>
</dbReference>
<organism evidence="2 3">
    <name type="scientific">Mycolicibacterium agri</name>
    <name type="common">Mycobacterium agri</name>
    <dbReference type="NCBI Taxonomy" id="36811"/>
    <lineage>
        <taxon>Bacteria</taxon>
        <taxon>Bacillati</taxon>
        <taxon>Actinomycetota</taxon>
        <taxon>Actinomycetes</taxon>
        <taxon>Mycobacteriales</taxon>
        <taxon>Mycobacteriaceae</taxon>
        <taxon>Mycolicibacterium</taxon>
    </lineage>
</organism>
<dbReference type="EMBL" id="BLKS01000001">
    <property type="protein sequence ID" value="GFG54521.1"/>
    <property type="molecule type" value="Genomic_DNA"/>
</dbReference>
<dbReference type="AlphaFoldDB" id="A0A7I9W9Z4"/>
<evidence type="ECO:0000313" key="3">
    <source>
        <dbReference type="Proteomes" id="UP000465302"/>
    </source>
</evidence>
<evidence type="ECO:0000256" key="1">
    <source>
        <dbReference type="SAM" id="MobiDB-lite"/>
    </source>
</evidence>
<reference evidence="2 3" key="1">
    <citation type="journal article" date="2019" name="Emerg. Microbes Infect.">
        <title>Comprehensive subspecies identification of 175 nontuberculous mycobacteria species based on 7547 genomic profiles.</title>
        <authorList>
            <person name="Matsumoto Y."/>
            <person name="Kinjo T."/>
            <person name="Motooka D."/>
            <person name="Nabeya D."/>
            <person name="Jung N."/>
            <person name="Uechi K."/>
            <person name="Horii T."/>
            <person name="Iida T."/>
            <person name="Fujita J."/>
            <person name="Nakamura S."/>
        </authorList>
    </citation>
    <scope>NUCLEOTIDE SEQUENCE [LARGE SCALE GENOMIC DNA]</scope>
    <source>
        <strain evidence="2 3">JCM 6377</strain>
    </source>
</reference>
<accession>A0A7I9W9Z4</accession>
<feature type="region of interest" description="Disordered" evidence="1">
    <location>
        <begin position="1"/>
        <end position="37"/>
    </location>
</feature>
<evidence type="ECO:0000313" key="2">
    <source>
        <dbReference type="EMBL" id="GFG54521.1"/>
    </source>
</evidence>
<proteinExistence type="predicted"/>
<name>A0A7I9W9Z4_MYCAG</name>
<comment type="caution">
    <text evidence="2">The sequence shown here is derived from an EMBL/GenBank/DDBJ whole genome shotgun (WGS) entry which is preliminary data.</text>
</comment>